<dbReference type="Proteomes" id="UP001154420">
    <property type="component" value="Unassembled WGS sequence"/>
</dbReference>
<dbReference type="OrthoDB" id="9794201at2"/>
<protein>
    <submittedName>
        <fullName evidence="2">Transposase</fullName>
    </submittedName>
</protein>
<dbReference type="PANTHER" id="PTHR35004:SF6">
    <property type="entry name" value="TRANSPOSASE"/>
    <property type="match status" value="1"/>
</dbReference>
<gene>
    <name evidence="2" type="ORF">D5281_25290</name>
</gene>
<organism evidence="2 3">
    <name type="scientific">Parablautia muri</name>
    <dbReference type="NCBI Taxonomy" id="2320879"/>
    <lineage>
        <taxon>Bacteria</taxon>
        <taxon>Bacillati</taxon>
        <taxon>Bacillota</taxon>
        <taxon>Clostridia</taxon>
        <taxon>Lachnospirales</taxon>
        <taxon>Lachnospiraceae</taxon>
        <taxon>Parablautia</taxon>
    </lineage>
</organism>
<dbReference type="InterPro" id="IPR001584">
    <property type="entry name" value="Integrase_cat-core"/>
</dbReference>
<keyword evidence="3" id="KW-1185">Reference proteome</keyword>
<dbReference type="EMBL" id="QZDT01000183">
    <property type="protein sequence ID" value="NBJ95716.1"/>
    <property type="molecule type" value="Genomic_DNA"/>
</dbReference>
<dbReference type="InterPro" id="IPR012337">
    <property type="entry name" value="RNaseH-like_sf"/>
</dbReference>
<reference evidence="2" key="1">
    <citation type="submission" date="2018-09" db="EMBL/GenBank/DDBJ databases">
        <title>Murine metabolic-syndrome-specific gut microbial biobank.</title>
        <authorList>
            <person name="Liu C."/>
        </authorList>
    </citation>
    <scope>NUCLEOTIDE SEQUENCE</scope>
    <source>
        <strain evidence="2">D42-62</strain>
    </source>
</reference>
<feature type="domain" description="Integrase catalytic" evidence="1">
    <location>
        <begin position="1"/>
        <end position="152"/>
    </location>
</feature>
<dbReference type="PANTHER" id="PTHR35004">
    <property type="entry name" value="TRANSPOSASE RV3428C-RELATED"/>
    <property type="match status" value="1"/>
</dbReference>
<dbReference type="PROSITE" id="PS50994">
    <property type="entry name" value="INTEGRASE"/>
    <property type="match status" value="1"/>
</dbReference>
<dbReference type="GO" id="GO:0015074">
    <property type="term" value="P:DNA integration"/>
    <property type="evidence" value="ECO:0007669"/>
    <property type="project" value="InterPro"/>
</dbReference>
<dbReference type="AlphaFoldDB" id="A0A9X5BKG6"/>
<feature type="non-terminal residue" evidence="2">
    <location>
        <position position="1"/>
    </location>
</feature>
<dbReference type="RefSeq" id="WP_160562558.1">
    <property type="nucleotide sequence ID" value="NZ_QZDT01000183.1"/>
</dbReference>
<evidence type="ECO:0000259" key="1">
    <source>
        <dbReference type="PROSITE" id="PS50994"/>
    </source>
</evidence>
<dbReference type="Pfam" id="PF09299">
    <property type="entry name" value="Mu-transpos_C"/>
    <property type="match status" value="1"/>
</dbReference>
<name>A0A9X5BKG6_9FIRM</name>
<comment type="caution">
    <text evidence="2">The sequence shown here is derived from an EMBL/GenBank/DDBJ whole genome shotgun (WGS) entry which is preliminary data.</text>
</comment>
<proteinExistence type="predicted"/>
<dbReference type="GO" id="GO:0003676">
    <property type="term" value="F:nucleic acid binding"/>
    <property type="evidence" value="ECO:0007669"/>
    <property type="project" value="InterPro"/>
</dbReference>
<sequence length="284" mass="32005">LSSLIDDHSRYIVQSEFYDSQRQEIVEDTFHKAVLKAGRFDCAYLDNGAQYTAAHLGKACAKLGIRIVHAKPGACQSKGKIEKFHQKVDQFIAEIHAAHVHSVEELNHRWKVFLEQEYQKEAHAGIREYYESYGVEVPAWGITPEQEWLRDARGLIFIDVSVVAEAFQHRERRRIDGAGCFSFEGSRYEASAALANLQAEIAYDPMDTETIMVYCTGAEPVAAHRTEIGAYASKVPPVPLGMAGSNPETSRLLDALEKKYREDHRQMAKVLSFEEYGKEGHADV</sequence>
<dbReference type="InterPro" id="IPR036397">
    <property type="entry name" value="RNaseH_sf"/>
</dbReference>
<dbReference type="SUPFAM" id="SSF53098">
    <property type="entry name" value="Ribonuclease H-like"/>
    <property type="match status" value="1"/>
</dbReference>
<evidence type="ECO:0000313" key="2">
    <source>
        <dbReference type="EMBL" id="NBJ95716.1"/>
    </source>
</evidence>
<evidence type="ECO:0000313" key="3">
    <source>
        <dbReference type="Proteomes" id="UP001154420"/>
    </source>
</evidence>
<dbReference type="InterPro" id="IPR015378">
    <property type="entry name" value="Transposase-like_Mu_C"/>
</dbReference>
<dbReference type="Gene3D" id="3.30.420.10">
    <property type="entry name" value="Ribonuclease H-like superfamily/Ribonuclease H"/>
    <property type="match status" value="1"/>
</dbReference>
<accession>A0A9X5BKG6</accession>